<dbReference type="OrthoDB" id="1928390at2759"/>
<feature type="region of interest" description="Disordered" evidence="7">
    <location>
        <begin position="26"/>
        <end position="154"/>
    </location>
</feature>
<dbReference type="AlphaFoldDB" id="A0A9P1EG14"/>
<evidence type="ECO:0000256" key="4">
    <source>
        <dbReference type="ARBA" id="ARBA00023163"/>
    </source>
</evidence>
<feature type="compositionally biased region" description="Low complexity" evidence="7">
    <location>
        <begin position="29"/>
        <end position="53"/>
    </location>
</feature>
<dbReference type="InterPro" id="IPR038933">
    <property type="entry name" value="Ovate"/>
</dbReference>
<keyword evidence="2 6" id="KW-0678">Repressor</keyword>
<comment type="caution">
    <text evidence="9">The sequence shown here is derived from an EMBL/GenBank/DDBJ whole genome shotgun (WGS) entry which is preliminary data.</text>
</comment>
<keyword evidence="10" id="KW-1185">Reference proteome</keyword>
<comment type="function">
    <text evidence="6">Transcriptional repressor that regulates multiple aspects of plant growth and development.</text>
</comment>
<dbReference type="InterPro" id="IPR006458">
    <property type="entry name" value="Ovate_C"/>
</dbReference>
<feature type="compositionally biased region" description="Low complexity" evidence="7">
    <location>
        <begin position="136"/>
        <end position="154"/>
    </location>
</feature>
<accession>A0A9P1EG14</accession>
<dbReference type="GO" id="GO:0045892">
    <property type="term" value="P:negative regulation of DNA-templated transcription"/>
    <property type="evidence" value="ECO:0007669"/>
    <property type="project" value="UniProtKB-UniRule"/>
</dbReference>
<proteinExistence type="predicted"/>
<evidence type="ECO:0000256" key="2">
    <source>
        <dbReference type="ARBA" id="ARBA00022491"/>
    </source>
</evidence>
<dbReference type="EMBL" id="CAMAPE010000045">
    <property type="protein sequence ID" value="CAH9103131.1"/>
    <property type="molecule type" value="Genomic_DNA"/>
</dbReference>
<dbReference type="NCBIfam" id="TIGR01568">
    <property type="entry name" value="A_thal_3678"/>
    <property type="match status" value="1"/>
</dbReference>
<gene>
    <name evidence="9" type="ORF">CEURO_LOCUS16005</name>
</gene>
<protein>
    <recommendedName>
        <fullName evidence="6">Transcription repressor</fullName>
    </recommendedName>
    <alternativeName>
        <fullName evidence="6">Ovate family protein</fullName>
    </alternativeName>
</protein>
<sequence length="349" mass="38921">MGIQRFRLSDMIPNALFYKLRNLGKKNRTSNLNNNNKEPLSTSSYSTASKATSQPQRKSYHFPREHQNSPPPPPPHYIYLEPPRKSSKKRRSSYRRSSSRTSTPRLPPSSSASGICSCRPSTDSAWTNKPDSTPEYYPDSPLDSTSSSSSGKDSIYPELVSRPVLSAASPGKFAGIPLYDDHDRFESGPKIELPPIITKPIVNHSDESTRIKGGPNQPCKCGGNSDGKKVRKKKACCGGPVHRISGNSPAGLKLRTNSPRIGRIQGRRSLSSRKNILPESFAVVKTSQDPQRDFRESMVEMIVENNIRTSGDLENLLACFLSMNSDEYHDLIIKVFKQIWFDIANLRLK</sequence>
<reference evidence="9" key="1">
    <citation type="submission" date="2022-07" db="EMBL/GenBank/DDBJ databases">
        <authorList>
            <person name="Macas J."/>
            <person name="Novak P."/>
            <person name="Neumann P."/>
        </authorList>
    </citation>
    <scope>NUCLEOTIDE SEQUENCE</scope>
</reference>
<dbReference type="PANTHER" id="PTHR33057:SF151">
    <property type="entry name" value="TRANSCRIPTION REPRESSOR OFP1"/>
    <property type="match status" value="1"/>
</dbReference>
<keyword evidence="3 6" id="KW-0805">Transcription regulation</keyword>
<evidence type="ECO:0000313" key="10">
    <source>
        <dbReference type="Proteomes" id="UP001152484"/>
    </source>
</evidence>
<dbReference type="Pfam" id="PF13724">
    <property type="entry name" value="DNA_binding_2"/>
    <property type="match status" value="1"/>
</dbReference>
<evidence type="ECO:0000313" key="9">
    <source>
        <dbReference type="EMBL" id="CAH9103131.1"/>
    </source>
</evidence>
<keyword evidence="4 6" id="KW-0804">Transcription</keyword>
<comment type="subcellular location">
    <subcellularLocation>
        <location evidence="1 6">Nucleus</location>
    </subcellularLocation>
</comment>
<dbReference type="GO" id="GO:0005634">
    <property type="term" value="C:nucleus"/>
    <property type="evidence" value="ECO:0007669"/>
    <property type="project" value="UniProtKB-SubCell"/>
</dbReference>
<dbReference type="PROSITE" id="PS51754">
    <property type="entry name" value="OVATE"/>
    <property type="match status" value="1"/>
</dbReference>
<dbReference type="Pfam" id="PF04844">
    <property type="entry name" value="Ovate"/>
    <property type="match status" value="1"/>
</dbReference>
<evidence type="ECO:0000256" key="1">
    <source>
        <dbReference type="ARBA" id="ARBA00004123"/>
    </source>
</evidence>
<dbReference type="InterPro" id="IPR025830">
    <property type="entry name" value="DNA_bnd_dom_ovate"/>
</dbReference>
<dbReference type="PANTHER" id="PTHR33057">
    <property type="entry name" value="TRANSCRIPTION REPRESSOR OFP7-RELATED"/>
    <property type="match status" value="1"/>
</dbReference>
<evidence type="ECO:0000256" key="3">
    <source>
        <dbReference type="ARBA" id="ARBA00023015"/>
    </source>
</evidence>
<evidence type="ECO:0000256" key="5">
    <source>
        <dbReference type="ARBA" id="ARBA00023242"/>
    </source>
</evidence>
<evidence type="ECO:0000256" key="7">
    <source>
        <dbReference type="SAM" id="MobiDB-lite"/>
    </source>
</evidence>
<dbReference type="GO" id="GO:0003677">
    <property type="term" value="F:DNA binding"/>
    <property type="evidence" value="ECO:0007669"/>
    <property type="project" value="InterPro"/>
</dbReference>
<feature type="compositionally biased region" description="Low complexity" evidence="7">
    <location>
        <begin position="99"/>
        <end position="113"/>
    </location>
</feature>
<organism evidence="9 10">
    <name type="scientific">Cuscuta europaea</name>
    <name type="common">European dodder</name>
    <dbReference type="NCBI Taxonomy" id="41803"/>
    <lineage>
        <taxon>Eukaryota</taxon>
        <taxon>Viridiplantae</taxon>
        <taxon>Streptophyta</taxon>
        <taxon>Embryophyta</taxon>
        <taxon>Tracheophyta</taxon>
        <taxon>Spermatophyta</taxon>
        <taxon>Magnoliopsida</taxon>
        <taxon>eudicotyledons</taxon>
        <taxon>Gunneridae</taxon>
        <taxon>Pentapetalae</taxon>
        <taxon>asterids</taxon>
        <taxon>lamiids</taxon>
        <taxon>Solanales</taxon>
        <taxon>Convolvulaceae</taxon>
        <taxon>Cuscuteae</taxon>
        <taxon>Cuscuta</taxon>
        <taxon>Cuscuta subgen. Cuscuta</taxon>
    </lineage>
</organism>
<keyword evidence="5 6" id="KW-0539">Nucleus</keyword>
<feature type="compositionally biased region" description="Basic residues" evidence="7">
    <location>
        <begin position="85"/>
        <end position="98"/>
    </location>
</feature>
<feature type="domain" description="OVATE" evidence="8">
    <location>
        <begin position="283"/>
        <end position="342"/>
    </location>
</feature>
<name>A0A9P1EG14_CUSEU</name>
<evidence type="ECO:0000259" key="8">
    <source>
        <dbReference type="PROSITE" id="PS51754"/>
    </source>
</evidence>
<dbReference type="Proteomes" id="UP001152484">
    <property type="component" value="Unassembled WGS sequence"/>
</dbReference>
<feature type="compositionally biased region" description="Polar residues" evidence="7">
    <location>
        <begin position="119"/>
        <end position="131"/>
    </location>
</feature>
<evidence type="ECO:0000256" key="6">
    <source>
        <dbReference type="RuleBase" id="RU367028"/>
    </source>
</evidence>